<accession>A0A7R9VYD6</accession>
<dbReference type="SMART" id="SM00184">
    <property type="entry name" value="RING"/>
    <property type="match status" value="1"/>
</dbReference>
<proteinExistence type="predicted"/>
<dbReference type="InterPro" id="IPR050731">
    <property type="entry name" value="HRD1_E3_ubiq-ligases"/>
</dbReference>
<evidence type="ECO:0000256" key="11">
    <source>
        <dbReference type="ARBA" id="ARBA00022833"/>
    </source>
</evidence>
<feature type="domain" description="RING-type" evidence="16">
    <location>
        <begin position="369"/>
        <end position="412"/>
    </location>
</feature>
<comment type="pathway">
    <text evidence="3">Protein modification; protein ubiquitination.</text>
</comment>
<protein>
    <recommendedName>
        <fullName evidence="4">RING-type E3 ubiquitin transferase</fullName>
        <ecNumber evidence="4">2.3.2.27</ecNumber>
    </recommendedName>
</protein>
<keyword evidence="13 15" id="KW-0472">Membrane</keyword>
<evidence type="ECO:0000256" key="1">
    <source>
        <dbReference type="ARBA" id="ARBA00000900"/>
    </source>
</evidence>
<keyword evidence="11" id="KW-0862">Zinc</keyword>
<keyword evidence="5" id="KW-0808">Transferase</keyword>
<keyword evidence="12 15" id="KW-1133">Transmembrane helix</keyword>
<keyword evidence="10" id="KW-0833">Ubl conjugation pathway</keyword>
<dbReference type="EMBL" id="HBEC01042352">
    <property type="protein sequence ID" value="CAD8308593.1"/>
    <property type="molecule type" value="Transcribed_RNA"/>
</dbReference>
<dbReference type="GO" id="GO:0061630">
    <property type="term" value="F:ubiquitin protein ligase activity"/>
    <property type="evidence" value="ECO:0007669"/>
    <property type="project" value="UniProtKB-EC"/>
</dbReference>
<dbReference type="GO" id="GO:0012505">
    <property type="term" value="C:endomembrane system"/>
    <property type="evidence" value="ECO:0007669"/>
    <property type="project" value="UniProtKB-SubCell"/>
</dbReference>
<dbReference type="PANTHER" id="PTHR22763">
    <property type="entry name" value="RING ZINC FINGER PROTEIN"/>
    <property type="match status" value="1"/>
</dbReference>
<evidence type="ECO:0000256" key="7">
    <source>
        <dbReference type="ARBA" id="ARBA00022723"/>
    </source>
</evidence>
<dbReference type="GO" id="GO:0043161">
    <property type="term" value="P:proteasome-mediated ubiquitin-dependent protein catabolic process"/>
    <property type="evidence" value="ECO:0007669"/>
    <property type="project" value="TreeGrafter"/>
</dbReference>
<keyword evidence="9 14" id="KW-0863">Zinc-finger</keyword>
<evidence type="ECO:0000256" key="13">
    <source>
        <dbReference type="ARBA" id="ARBA00023136"/>
    </source>
</evidence>
<feature type="transmembrane region" description="Helical" evidence="15">
    <location>
        <begin position="60"/>
        <end position="80"/>
    </location>
</feature>
<dbReference type="InterPro" id="IPR001841">
    <property type="entry name" value="Znf_RING"/>
</dbReference>
<evidence type="ECO:0000256" key="6">
    <source>
        <dbReference type="ARBA" id="ARBA00022692"/>
    </source>
</evidence>
<keyword evidence="8" id="KW-0732">Signal</keyword>
<evidence type="ECO:0000256" key="8">
    <source>
        <dbReference type="ARBA" id="ARBA00022729"/>
    </source>
</evidence>
<dbReference type="GO" id="GO:0008270">
    <property type="term" value="F:zinc ion binding"/>
    <property type="evidence" value="ECO:0007669"/>
    <property type="project" value="UniProtKB-KW"/>
</dbReference>
<evidence type="ECO:0000256" key="12">
    <source>
        <dbReference type="ARBA" id="ARBA00022989"/>
    </source>
</evidence>
<reference evidence="17" key="1">
    <citation type="submission" date="2021-01" db="EMBL/GenBank/DDBJ databases">
        <authorList>
            <person name="Corre E."/>
            <person name="Pelletier E."/>
            <person name="Niang G."/>
            <person name="Scheremetjew M."/>
            <person name="Finn R."/>
            <person name="Kale V."/>
            <person name="Holt S."/>
            <person name="Cochrane G."/>
            <person name="Meng A."/>
            <person name="Brown T."/>
            <person name="Cohen L."/>
        </authorList>
    </citation>
    <scope>NUCLEOTIDE SEQUENCE</scope>
    <source>
        <strain evidence="17">CCMP219</strain>
    </source>
</reference>
<feature type="transmembrane region" description="Helical" evidence="15">
    <location>
        <begin position="86"/>
        <end position="105"/>
    </location>
</feature>
<evidence type="ECO:0000313" key="17">
    <source>
        <dbReference type="EMBL" id="CAD8308593.1"/>
    </source>
</evidence>
<dbReference type="SUPFAM" id="SSF57850">
    <property type="entry name" value="RING/U-box"/>
    <property type="match status" value="1"/>
</dbReference>
<evidence type="ECO:0000256" key="5">
    <source>
        <dbReference type="ARBA" id="ARBA00022679"/>
    </source>
</evidence>
<name>A0A7R9VYD6_9CHLO</name>
<dbReference type="Gene3D" id="3.30.40.10">
    <property type="entry name" value="Zinc/RING finger domain, C3HC4 (zinc finger)"/>
    <property type="match status" value="1"/>
</dbReference>
<keyword evidence="6 15" id="KW-0812">Transmembrane</keyword>
<gene>
    <name evidence="17" type="ORF">CEUR00632_LOCUS19722</name>
</gene>
<evidence type="ECO:0000256" key="14">
    <source>
        <dbReference type="PROSITE-ProRule" id="PRU00175"/>
    </source>
</evidence>
<evidence type="ECO:0000256" key="15">
    <source>
        <dbReference type="SAM" id="Phobius"/>
    </source>
</evidence>
<dbReference type="InterPro" id="IPR013083">
    <property type="entry name" value="Znf_RING/FYVE/PHD"/>
</dbReference>
<evidence type="ECO:0000256" key="9">
    <source>
        <dbReference type="ARBA" id="ARBA00022771"/>
    </source>
</evidence>
<comment type="subcellular location">
    <subcellularLocation>
        <location evidence="2">Endomembrane system</location>
        <topology evidence="2">Multi-pass membrane protein</topology>
    </subcellularLocation>
</comment>
<dbReference type="Pfam" id="PF13639">
    <property type="entry name" value="zf-RING_2"/>
    <property type="match status" value="1"/>
</dbReference>
<dbReference type="AlphaFoldDB" id="A0A7R9VYD6"/>
<evidence type="ECO:0000259" key="16">
    <source>
        <dbReference type="PROSITE" id="PS50089"/>
    </source>
</evidence>
<evidence type="ECO:0000256" key="2">
    <source>
        <dbReference type="ARBA" id="ARBA00004127"/>
    </source>
</evidence>
<sequence length="429" mass="43974">MDMSGGSVDEAALVAKVRRYCVAAGAAAALQAAATLAQMRHTGGGGGVDGGMDALAHVSLLGLAHHAVLDAYLCIVHLALGLVLDALFWPLVAVAAVHLLVFGGLQTRYLSAVRRAQAPDTSGPGWAAEDGCARGMFTRVYAALLMVAVAARQLSPDGAAGGGGGALSEAALLSLLLLGGSFWLPQIARCASDGVAPPLAVGYVAGASAARLVAPLYVLACSRNVLGAAPRPGTAAALVAWVAAQVLALEVQRRFGPRCFIPLWLLPPRYNYYRAATARELRLDTAAVADGEAAWHLQLASGMPQHSAHVPGAPPQKASPSSSSLAAAAAAVPARSCTHDAACDDPSKAPLHGSSCGGCGAVGQGALECVICMCHVPLAPPTARLLTPCGHFFHAECLAAWMQVKPECPMCRQELPPLDVGQRVRAEHW</sequence>
<dbReference type="PROSITE" id="PS50089">
    <property type="entry name" value="ZF_RING_2"/>
    <property type="match status" value="1"/>
</dbReference>
<keyword evidence="7" id="KW-0479">Metal-binding</keyword>
<evidence type="ECO:0000256" key="3">
    <source>
        <dbReference type="ARBA" id="ARBA00004906"/>
    </source>
</evidence>
<evidence type="ECO:0000256" key="4">
    <source>
        <dbReference type="ARBA" id="ARBA00012483"/>
    </source>
</evidence>
<dbReference type="InterPro" id="IPR011016">
    <property type="entry name" value="Znf_RING-CH"/>
</dbReference>
<dbReference type="Pfam" id="PF11145">
    <property type="entry name" value="DUF2921"/>
    <property type="match status" value="1"/>
</dbReference>
<organism evidence="17">
    <name type="scientific">Chlamydomonas euryale</name>
    <dbReference type="NCBI Taxonomy" id="1486919"/>
    <lineage>
        <taxon>Eukaryota</taxon>
        <taxon>Viridiplantae</taxon>
        <taxon>Chlorophyta</taxon>
        <taxon>core chlorophytes</taxon>
        <taxon>Chlorophyceae</taxon>
        <taxon>CS clade</taxon>
        <taxon>Chlamydomonadales</taxon>
        <taxon>Chlamydomonadaceae</taxon>
        <taxon>Chlamydomonas</taxon>
    </lineage>
</organism>
<dbReference type="PANTHER" id="PTHR22763:SF162">
    <property type="entry name" value="TRANSMEMBRANE E3 UBIQUITIN-PROTEIN LIGASE 1"/>
    <property type="match status" value="1"/>
</dbReference>
<evidence type="ECO:0000256" key="10">
    <source>
        <dbReference type="ARBA" id="ARBA00022786"/>
    </source>
</evidence>
<dbReference type="EC" id="2.3.2.27" evidence="4"/>
<dbReference type="InterPro" id="IPR021319">
    <property type="entry name" value="DUF2921"/>
</dbReference>
<comment type="catalytic activity">
    <reaction evidence="1">
        <text>S-ubiquitinyl-[E2 ubiquitin-conjugating enzyme]-L-cysteine + [acceptor protein]-L-lysine = [E2 ubiquitin-conjugating enzyme]-L-cysteine + N(6)-ubiquitinyl-[acceptor protein]-L-lysine.</text>
        <dbReference type="EC" id="2.3.2.27"/>
    </reaction>
</comment>
<dbReference type="SMART" id="SM00744">
    <property type="entry name" value="RINGv"/>
    <property type="match status" value="1"/>
</dbReference>